<dbReference type="PROSITE" id="PS01117">
    <property type="entry name" value="HTH_MARR_1"/>
    <property type="match status" value="1"/>
</dbReference>
<dbReference type="InterPro" id="IPR036388">
    <property type="entry name" value="WH-like_DNA-bd_sf"/>
</dbReference>
<dbReference type="InterPro" id="IPR023187">
    <property type="entry name" value="Tscrpt_reg_MarR-type_CS"/>
</dbReference>
<protein>
    <submittedName>
        <fullName evidence="5">Transcriptional regulator, MarR family</fullName>
    </submittedName>
</protein>
<keyword evidence="2" id="KW-0238">DNA-binding</keyword>
<dbReference type="EMBL" id="CP001999">
    <property type="protein sequence ID" value="ADG92505.1"/>
    <property type="molecule type" value="Genomic_DNA"/>
</dbReference>
<dbReference type="HOGENOM" id="CLU_083287_18_6_7"/>
<dbReference type="SUPFAM" id="SSF46785">
    <property type="entry name" value="Winged helix' DNA-binding domain"/>
    <property type="match status" value="1"/>
</dbReference>
<dbReference type="PANTHER" id="PTHR42756:SF1">
    <property type="entry name" value="TRANSCRIPTIONAL REPRESSOR OF EMRAB OPERON"/>
    <property type="match status" value="1"/>
</dbReference>
<keyword evidence="1" id="KW-0805">Transcription regulation</keyword>
<evidence type="ECO:0000256" key="1">
    <source>
        <dbReference type="ARBA" id="ARBA00023015"/>
    </source>
</evidence>
<name>D5V2S3_ARCNC</name>
<dbReference type="Proteomes" id="UP000000939">
    <property type="component" value="Chromosome"/>
</dbReference>
<organism evidence="5 6">
    <name type="scientific">Arcobacter nitrofigilis (strain ATCC 33309 / DSM 7299 / CCUG 15893 / LMG 7604 / NCTC 12251 / CI)</name>
    <name type="common">Campylobacter nitrofigilis</name>
    <dbReference type="NCBI Taxonomy" id="572480"/>
    <lineage>
        <taxon>Bacteria</taxon>
        <taxon>Pseudomonadati</taxon>
        <taxon>Campylobacterota</taxon>
        <taxon>Epsilonproteobacteria</taxon>
        <taxon>Campylobacterales</taxon>
        <taxon>Arcobacteraceae</taxon>
        <taxon>Arcobacter</taxon>
    </lineage>
</organism>
<dbReference type="GO" id="GO:0003677">
    <property type="term" value="F:DNA binding"/>
    <property type="evidence" value="ECO:0007669"/>
    <property type="project" value="UniProtKB-KW"/>
</dbReference>
<dbReference type="eggNOG" id="COG1846">
    <property type="taxonomic scope" value="Bacteria"/>
</dbReference>
<evidence type="ECO:0000259" key="4">
    <source>
        <dbReference type="PROSITE" id="PS50995"/>
    </source>
</evidence>
<sequence>MNFDMNNSLGFILNRTALAMKTGFNKQIKEFDISPEQWSLIFRIVENNGLTQKELASSTYKDQANITRSLDRLEKKGFLTRLSNSKDRRIINIFSTQKAKELVEIIVPISKQYNQLLSTGLSQEEYESLIGLLNKVYTNIEEEGD</sequence>
<evidence type="ECO:0000313" key="5">
    <source>
        <dbReference type="EMBL" id="ADG92505.1"/>
    </source>
</evidence>
<evidence type="ECO:0000256" key="3">
    <source>
        <dbReference type="ARBA" id="ARBA00023163"/>
    </source>
</evidence>
<dbReference type="PRINTS" id="PR00598">
    <property type="entry name" value="HTHMARR"/>
</dbReference>
<dbReference type="STRING" id="572480.Arnit_0841"/>
<gene>
    <name evidence="5" type="ordered locus">Arnit_0841</name>
</gene>
<dbReference type="Gene3D" id="1.10.10.10">
    <property type="entry name" value="Winged helix-like DNA-binding domain superfamily/Winged helix DNA-binding domain"/>
    <property type="match status" value="1"/>
</dbReference>
<dbReference type="OrthoDB" id="195851at2"/>
<dbReference type="Pfam" id="PF01047">
    <property type="entry name" value="MarR"/>
    <property type="match status" value="1"/>
</dbReference>
<dbReference type="SMART" id="SM00347">
    <property type="entry name" value="HTH_MARR"/>
    <property type="match status" value="1"/>
</dbReference>
<reference evidence="5 6" key="1">
    <citation type="journal article" date="2010" name="Stand. Genomic Sci.">
        <title>Complete genome sequence of Arcobacter nitrofigilis type strain (CI).</title>
        <authorList>
            <person name="Pati A."/>
            <person name="Gronow S."/>
            <person name="Lapidus A."/>
            <person name="Copeland A."/>
            <person name="Glavina Del Rio T."/>
            <person name="Nolan M."/>
            <person name="Lucas S."/>
            <person name="Tice H."/>
            <person name="Cheng J.F."/>
            <person name="Han C."/>
            <person name="Chertkov O."/>
            <person name="Bruce D."/>
            <person name="Tapia R."/>
            <person name="Goodwin L."/>
            <person name="Pitluck S."/>
            <person name="Liolios K."/>
            <person name="Ivanova N."/>
            <person name="Mavromatis K."/>
            <person name="Chen A."/>
            <person name="Palaniappan K."/>
            <person name="Land M."/>
            <person name="Hauser L."/>
            <person name="Chang Y.J."/>
            <person name="Jeffries C.D."/>
            <person name="Detter J.C."/>
            <person name="Rohde M."/>
            <person name="Goker M."/>
            <person name="Bristow J."/>
            <person name="Eisen J.A."/>
            <person name="Markowitz V."/>
            <person name="Hugenholtz P."/>
            <person name="Klenk H.P."/>
            <person name="Kyrpides N.C."/>
        </authorList>
    </citation>
    <scope>NUCLEOTIDE SEQUENCE [LARGE SCALE GENOMIC DNA]</scope>
    <source>
        <strain evidence="6">ATCC 33309 / DSM 7299 / CCUG 15893 / LMG 7604 / NCTC 12251 / CI</strain>
    </source>
</reference>
<keyword evidence="6" id="KW-1185">Reference proteome</keyword>
<dbReference type="PROSITE" id="PS50995">
    <property type="entry name" value="HTH_MARR_2"/>
    <property type="match status" value="1"/>
</dbReference>
<evidence type="ECO:0000313" key="6">
    <source>
        <dbReference type="Proteomes" id="UP000000939"/>
    </source>
</evidence>
<proteinExistence type="predicted"/>
<dbReference type="RefSeq" id="WP_013134650.1">
    <property type="nucleotide sequence ID" value="NC_014166.1"/>
</dbReference>
<evidence type="ECO:0000256" key="2">
    <source>
        <dbReference type="ARBA" id="ARBA00023125"/>
    </source>
</evidence>
<dbReference type="PANTHER" id="PTHR42756">
    <property type="entry name" value="TRANSCRIPTIONAL REGULATOR, MARR"/>
    <property type="match status" value="1"/>
</dbReference>
<dbReference type="AlphaFoldDB" id="D5V2S3"/>
<dbReference type="KEGG" id="ant:Arnit_0841"/>
<dbReference type="InterPro" id="IPR000835">
    <property type="entry name" value="HTH_MarR-typ"/>
</dbReference>
<accession>D5V2S3</accession>
<feature type="domain" description="HTH marR-type" evidence="4">
    <location>
        <begin position="6"/>
        <end position="138"/>
    </location>
</feature>
<keyword evidence="3" id="KW-0804">Transcription</keyword>
<dbReference type="InterPro" id="IPR036390">
    <property type="entry name" value="WH_DNA-bd_sf"/>
</dbReference>
<dbReference type="GO" id="GO:0003700">
    <property type="term" value="F:DNA-binding transcription factor activity"/>
    <property type="evidence" value="ECO:0007669"/>
    <property type="project" value="InterPro"/>
</dbReference>